<keyword evidence="14" id="KW-0576">Peroxisome</keyword>
<protein>
    <recommendedName>
        <fullName evidence="4">xanthine dehydrogenase</fullName>
        <ecNumber evidence="4">1.17.1.4</ecNumber>
    </recommendedName>
</protein>
<dbReference type="GO" id="GO:0051537">
    <property type="term" value="F:2 iron, 2 sulfur cluster binding"/>
    <property type="evidence" value="ECO:0007669"/>
    <property type="project" value="UniProtKB-KW"/>
</dbReference>
<dbReference type="InterPro" id="IPR000674">
    <property type="entry name" value="Ald_Oxase/Xan_DH_a/b"/>
</dbReference>
<dbReference type="PANTHER" id="PTHR45444:SF3">
    <property type="entry name" value="XANTHINE DEHYDROGENASE"/>
    <property type="match status" value="1"/>
</dbReference>
<feature type="binding site" evidence="20">
    <location>
        <position position="834"/>
    </location>
    <ligand>
        <name>Mo-molybdopterin</name>
        <dbReference type="ChEBI" id="CHEBI:71302"/>
    </ligand>
    <ligandPart>
        <name>Mo</name>
        <dbReference type="ChEBI" id="CHEBI:28685"/>
    </ligandPart>
</feature>
<dbReference type="SUPFAM" id="SSF54665">
    <property type="entry name" value="CO dehydrogenase molybdoprotein N-domain-like"/>
    <property type="match status" value="1"/>
</dbReference>
<dbReference type="SUPFAM" id="SSF56003">
    <property type="entry name" value="Molybdenum cofactor-binding domain"/>
    <property type="match status" value="1"/>
</dbReference>
<dbReference type="FunFam" id="3.30.365.10:FF:000003">
    <property type="entry name" value="Aldehyde oxidase 1"/>
    <property type="match status" value="1"/>
</dbReference>
<dbReference type="PANTHER" id="PTHR45444">
    <property type="entry name" value="XANTHINE DEHYDROGENASE"/>
    <property type="match status" value="1"/>
</dbReference>
<evidence type="ECO:0000256" key="8">
    <source>
        <dbReference type="ARBA" id="ARBA00022723"/>
    </source>
</evidence>
<evidence type="ECO:0000256" key="19">
    <source>
        <dbReference type="PIRSR" id="PIRSR000127-2"/>
    </source>
</evidence>
<dbReference type="GO" id="GO:0005506">
    <property type="term" value="F:iron ion binding"/>
    <property type="evidence" value="ECO:0007669"/>
    <property type="project" value="InterPro"/>
</dbReference>
<dbReference type="SMART" id="SM01008">
    <property type="entry name" value="Ald_Xan_dh_C"/>
    <property type="match status" value="1"/>
</dbReference>
<dbReference type="InterPro" id="IPR016169">
    <property type="entry name" value="FAD-bd_PCMH_sub2"/>
</dbReference>
<feature type="binding site" evidence="19">
    <location>
        <position position="838"/>
    </location>
    <ligand>
        <name>substrate</name>
    </ligand>
</feature>
<dbReference type="FunFam" id="3.30.43.10:FF:000001">
    <property type="entry name" value="Xanthine dehydrogenase/oxidase"/>
    <property type="match status" value="1"/>
</dbReference>
<dbReference type="InterPro" id="IPR012675">
    <property type="entry name" value="Beta-grasp_dom_sf"/>
</dbReference>
<keyword evidence="6" id="KW-0285">Flavoprotein</keyword>
<dbReference type="Gene3D" id="3.30.465.10">
    <property type="match status" value="1"/>
</dbReference>
<dbReference type="Gene3D" id="3.30.365.10">
    <property type="entry name" value="Aldehyde oxidase/xanthine dehydrogenase, molybdopterin binding domain"/>
    <property type="match status" value="4"/>
</dbReference>
<feature type="binding site" evidence="19">
    <location>
        <position position="950"/>
    </location>
    <ligand>
        <name>substrate</name>
    </ligand>
</feature>
<feature type="binding site" evidence="19">
    <location>
        <begin position="299"/>
        <end position="306"/>
    </location>
    <ligand>
        <name>FAD</name>
        <dbReference type="ChEBI" id="CHEBI:57692"/>
    </ligand>
</feature>
<dbReference type="InterPro" id="IPR036884">
    <property type="entry name" value="2Fe-2S-bd_dom_sf"/>
</dbReference>
<feature type="compositionally biased region" description="Low complexity" evidence="21">
    <location>
        <begin position="198"/>
        <end position="209"/>
    </location>
</feature>
<dbReference type="SUPFAM" id="SSF54292">
    <property type="entry name" value="2Fe-2S ferredoxin-like"/>
    <property type="match status" value="1"/>
</dbReference>
<sequence length="1365" mass="149843">MGAIDLESLPLIFYVNGLRVEDKEPDPEMTLLTYIRTKLHLTGSKLGCGEGGCGACTVMVSKYSPQSDTIKHYNVNACLAPVCSMHGLAVTTVEGIGNVANLHPVQERIAKFHGSQCGFCTPGIVMTMYTLLRNNVRPTARELEEYFDGNLCRCTGYRAILDGFWTFTKEFTCAMGSECCQNKTKPHDETNGDWRHTNGNSGQNNCSNGDVINATSNGGQHEDRVDNSISRLEILGPKISKLITYQPSQEPIFPPDLKVNHDKYHGQAIKFQNSTTTWMQPVTLNHLLELKAKYQTAKLVVGNTEIGVETKFKSMKYPVLIATNQVKELLILKTEDSGLVVGASVSLSQLDQKLRQLIKMEPEYKTRVFSAIVEMLRWFASHQIRNVASVAGNIMTASPISDLNPLLLASEARVTVQSKERGQRVLKMDKDFFTGYRKTAVDDDEVLVSITIPFTKKGQYFNGFKQALRKDDDISLVNAGMMVSLSVDNTIIGMSLAFGGMGLTTVLARHTVEAVLGSVWNDTLLQKVFDLLPSDLPLSPGAPGGSVEYRRTLAASFFFKFYLAVKQQACGDEIIKSHDLSALKQLESSVTRASQIIGAVDSRDQLFETIGKPTAHISALQQSTGEAIYIDDMIPIEGELHLALVTSTKTFAKIVSIDPSAALAAPGVVDFVSAADIPGKNHLGIVMDKIFEDCEVTCQGQIIGAIVADTHSHAHSAVKLVKVKYEEKSPVIITIKDAIKHQSFFSPSKKLEIGDLTRGFNSSDHILEGEVRINGQNHFYLETMASRILPGENGEMEVFASTQNPTELQFEIAEALGVEANKIKIRIKRIGGGFGGKESQTSLSALPTAIAARKLGKPVRCILERDEDMVTTGNRHPFMAKYKVGFKSNGKVLALDMELFNNAGNSIDLSIAVMEKAMLEIDSCYYFANMRLVGKCCKTNIMSNTAFRGFGGVQAHFIVESIMDDIVFYLKMDPIQVREINFFQPDDLTHFAIPAGGESLKRCWDMCIEKSAYHNRRKHVDEYNRCNRWKKKGIAVCPVKFGISFIQTHMNQAGALVHIYKDGSVLVTHAGVEMGQGLHIKISQIASEVLGLPLSRIHISETSTSTVPNTMPTAASVGTDLNGMAVKNACEILKERLKPFVNANPKGSWEEWITSAYMARVSLSSTGFYKTPDVGYDMDKQIGRPFAYFTFGAACTEVQIDCLTGEHKVLQTDIVMDVGNSINPAIDVGQIEGAFTQGYGLMLTEDIKVSPEGSHITKGPGNYKIPSFGNIPAVFNVYLVPDSSNPKAIFSSRAVGEPPLLLAISAFFAVKDAIRAARIDNGESVQFELNSPALPANIRMACNDTLSRQFPEADPESYHPWTVDL</sequence>
<dbReference type="PIRSF" id="PIRSF000127">
    <property type="entry name" value="Xanthine_DH"/>
    <property type="match status" value="1"/>
</dbReference>
<dbReference type="InterPro" id="IPR016166">
    <property type="entry name" value="FAD-bd_PCMH"/>
</dbReference>
<dbReference type="InterPro" id="IPR006058">
    <property type="entry name" value="2Fe2S_fd_BS"/>
</dbReference>
<name>A0AAV2HLT5_LYMST</name>
<feature type="binding site" evidence="20">
    <location>
        <position position="48"/>
    </location>
    <ligand>
        <name>[2Fe-2S] cluster</name>
        <dbReference type="ChEBI" id="CHEBI:190135"/>
        <label>1</label>
    </ligand>
</feature>
<comment type="subcellular location">
    <subcellularLocation>
        <location evidence="2">Peroxisome</location>
    </subcellularLocation>
</comment>
<comment type="cofactor">
    <cofactor evidence="20">
        <name>Mo-molybdopterin</name>
        <dbReference type="ChEBI" id="CHEBI:71302"/>
    </cofactor>
    <text evidence="20">Binds 1 Mo-molybdopterin (Mo-MPT) cofactor per subunit.</text>
</comment>
<dbReference type="SUPFAM" id="SSF47741">
    <property type="entry name" value="CO dehydrogenase ISP C-domain like"/>
    <property type="match status" value="1"/>
</dbReference>
<dbReference type="FunFam" id="3.30.465.10:FF:000004">
    <property type="entry name" value="Xanthine dehydrogenase/oxidase"/>
    <property type="match status" value="1"/>
</dbReference>
<feature type="binding site" evidence="19">
    <location>
        <position position="447"/>
    </location>
    <ligand>
        <name>FAD</name>
        <dbReference type="ChEBI" id="CHEBI:57692"/>
    </ligand>
</feature>
<dbReference type="PROSITE" id="PS00197">
    <property type="entry name" value="2FE2S_FER_1"/>
    <property type="match status" value="1"/>
</dbReference>
<dbReference type="PROSITE" id="PS51085">
    <property type="entry name" value="2FE2S_FER_2"/>
    <property type="match status" value="1"/>
</dbReference>
<dbReference type="Pfam" id="PF02738">
    <property type="entry name" value="MoCoBD_1"/>
    <property type="match status" value="1"/>
</dbReference>
<evidence type="ECO:0000256" key="9">
    <source>
        <dbReference type="ARBA" id="ARBA00022827"/>
    </source>
</evidence>
<keyword evidence="7 20" id="KW-0001">2Fe-2S</keyword>
<dbReference type="Gene3D" id="3.10.20.30">
    <property type="match status" value="1"/>
</dbReference>
<feature type="binding site" evidence="20">
    <location>
        <position position="53"/>
    </location>
    <ligand>
        <name>[2Fe-2S] cluster</name>
        <dbReference type="ChEBI" id="CHEBI:190135"/>
        <label>1</label>
    </ligand>
</feature>
<evidence type="ECO:0000256" key="11">
    <source>
        <dbReference type="ARBA" id="ARBA00023004"/>
    </source>
</evidence>
<evidence type="ECO:0000256" key="7">
    <source>
        <dbReference type="ARBA" id="ARBA00022714"/>
    </source>
</evidence>
<dbReference type="Pfam" id="PF20256">
    <property type="entry name" value="MoCoBD_2"/>
    <property type="match status" value="1"/>
</dbReference>
<dbReference type="FunFam" id="3.30.365.10:FF:000002">
    <property type="entry name" value="Xanthine dehydrogenase oxidase"/>
    <property type="match status" value="1"/>
</dbReference>
<keyword evidence="5 20" id="KW-0500">Molybdenum</keyword>
<keyword evidence="12 20" id="KW-0411">Iron-sulfur</keyword>
<feature type="binding site" evidence="19">
    <location>
        <begin position="389"/>
        <end position="393"/>
    </location>
    <ligand>
        <name>FAD</name>
        <dbReference type="ChEBI" id="CHEBI:57692"/>
    </ligand>
</feature>
<evidence type="ECO:0000256" key="13">
    <source>
        <dbReference type="ARBA" id="ARBA00023027"/>
    </source>
</evidence>
<dbReference type="Gene3D" id="1.10.150.120">
    <property type="entry name" value="[2Fe-2S]-binding domain"/>
    <property type="match status" value="1"/>
</dbReference>
<dbReference type="SUPFAM" id="SSF55447">
    <property type="entry name" value="CO dehydrogenase flavoprotein C-terminal domain-like"/>
    <property type="match status" value="1"/>
</dbReference>
<dbReference type="EMBL" id="CAXITT010000188">
    <property type="protein sequence ID" value="CAL1534993.1"/>
    <property type="molecule type" value="Genomic_DNA"/>
</dbReference>
<dbReference type="Pfam" id="PF03450">
    <property type="entry name" value="CO_deh_flav_C"/>
    <property type="match status" value="1"/>
</dbReference>
<feature type="domain" description="2Fe-2S ferredoxin-type" evidence="22">
    <location>
        <begin position="9"/>
        <end position="96"/>
    </location>
</feature>
<dbReference type="Pfam" id="PF00111">
    <property type="entry name" value="Fer2"/>
    <property type="match status" value="1"/>
</dbReference>
<comment type="catalytic activity">
    <reaction evidence="16">
        <text>xanthine + NAD(+) + H2O = urate + NADH + H(+)</text>
        <dbReference type="Rhea" id="RHEA:16669"/>
        <dbReference type="ChEBI" id="CHEBI:15377"/>
        <dbReference type="ChEBI" id="CHEBI:15378"/>
        <dbReference type="ChEBI" id="CHEBI:17712"/>
        <dbReference type="ChEBI" id="CHEBI:17775"/>
        <dbReference type="ChEBI" id="CHEBI:57540"/>
        <dbReference type="ChEBI" id="CHEBI:57945"/>
        <dbReference type="EC" id="1.17.1.4"/>
    </reaction>
</comment>
<dbReference type="InterPro" id="IPR001041">
    <property type="entry name" value="2Fe-2S_ferredoxin-type"/>
</dbReference>
<evidence type="ECO:0000259" key="22">
    <source>
        <dbReference type="PROSITE" id="PS51085"/>
    </source>
</evidence>
<evidence type="ECO:0000313" key="25">
    <source>
        <dbReference type="Proteomes" id="UP001497497"/>
    </source>
</evidence>
<feature type="binding site" evidence="20">
    <location>
        <position position="803"/>
    </location>
    <ligand>
        <name>Mo-molybdopterin</name>
        <dbReference type="ChEBI" id="CHEBI:71302"/>
    </ligand>
    <ligandPart>
        <name>Mo</name>
        <dbReference type="ChEBI" id="CHEBI:28685"/>
    </ligandPart>
</feature>
<feature type="binding site" evidence="20">
    <location>
        <position position="152"/>
    </location>
    <ligand>
        <name>[2Fe-2S] cluster</name>
        <dbReference type="ChEBI" id="CHEBI:190135"/>
        <label>2</label>
    </ligand>
</feature>
<feature type="domain" description="FAD-binding PCMH-type" evidence="23">
    <location>
        <begin position="271"/>
        <end position="457"/>
    </location>
</feature>
<comment type="similarity">
    <text evidence="3">Belongs to the xanthine dehydrogenase family.</text>
</comment>
<feature type="binding site" evidence="20">
    <location>
        <position position="1115"/>
    </location>
    <ligand>
        <name>Mo-molybdopterin</name>
        <dbReference type="ChEBI" id="CHEBI:71302"/>
    </ligand>
    <ligandPart>
        <name>Mo</name>
        <dbReference type="ChEBI" id="CHEBI:28685"/>
    </ligandPart>
</feature>
<feature type="binding site" evidence="19">
    <location>
        <position position="465"/>
    </location>
    <ligand>
        <name>FAD</name>
        <dbReference type="ChEBI" id="CHEBI:57692"/>
    </ligand>
</feature>
<dbReference type="InterPro" id="IPR036010">
    <property type="entry name" value="2Fe-2S_ferredoxin-like_sf"/>
</dbReference>
<dbReference type="InterPro" id="IPR016167">
    <property type="entry name" value="FAD-bd_PCMH_sub1"/>
</dbReference>
<dbReference type="SMART" id="SM01092">
    <property type="entry name" value="CO_deh_flav_C"/>
    <property type="match status" value="1"/>
</dbReference>
<feature type="binding site" evidence="20">
    <location>
        <position position="120"/>
    </location>
    <ligand>
        <name>[2Fe-2S] cluster</name>
        <dbReference type="ChEBI" id="CHEBI:190135"/>
        <label>2</label>
    </ligand>
</feature>
<comment type="cofactor">
    <cofactor evidence="1 19">
        <name>FAD</name>
        <dbReference type="ChEBI" id="CHEBI:57692"/>
    </cofactor>
</comment>
<dbReference type="PROSITE" id="PS00559">
    <property type="entry name" value="MOLYBDOPTERIN_EUK"/>
    <property type="match status" value="1"/>
</dbReference>
<feature type="binding site" evidence="19">
    <location>
        <position position="379"/>
    </location>
    <ligand>
        <name>FAD</name>
        <dbReference type="ChEBI" id="CHEBI:57692"/>
    </ligand>
</feature>
<dbReference type="InterPro" id="IPR036856">
    <property type="entry name" value="Ald_Oxase/Xan_DH_a/b_sf"/>
</dbReference>
<evidence type="ECO:0000256" key="15">
    <source>
        <dbReference type="ARBA" id="ARBA00034078"/>
    </source>
</evidence>
<feature type="binding site" evidence="19">
    <location>
        <position position="402"/>
    </location>
    <ligand>
        <name>FAD</name>
        <dbReference type="ChEBI" id="CHEBI:57692"/>
    </ligand>
</feature>
<comment type="cofactor">
    <cofactor evidence="15">
        <name>[2Fe-2S] cluster</name>
        <dbReference type="ChEBI" id="CHEBI:190135"/>
    </cofactor>
</comment>
<dbReference type="InterPro" id="IPR008274">
    <property type="entry name" value="AldOxase/xan_DH_MoCoBD1"/>
</dbReference>
<dbReference type="Proteomes" id="UP001497497">
    <property type="component" value="Unassembled WGS sequence"/>
</dbReference>
<dbReference type="Gene3D" id="3.90.1170.50">
    <property type="entry name" value="Aldehyde oxidase/xanthine dehydrogenase, a/b hammerhead"/>
    <property type="match status" value="1"/>
</dbReference>
<evidence type="ECO:0000256" key="21">
    <source>
        <dbReference type="SAM" id="MobiDB-lite"/>
    </source>
</evidence>
<evidence type="ECO:0000256" key="5">
    <source>
        <dbReference type="ARBA" id="ARBA00022505"/>
    </source>
</evidence>
<dbReference type="InterPro" id="IPR037165">
    <property type="entry name" value="AldOxase/xan_DH_Mopterin-bd_sf"/>
</dbReference>
<dbReference type="FunFam" id="3.10.20.30:FF:000015">
    <property type="entry name" value="Aldehyde oxidase 1"/>
    <property type="match status" value="1"/>
</dbReference>
<keyword evidence="10" id="KW-0560">Oxidoreductase</keyword>
<reference evidence="24 25" key="1">
    <citation type="submission" date="2024-04" db="EMBL/GenBank/DDBJ databases">
        <authorList>
            <consortium name="Genoscope - CEA"/>
            <person name="William W."/>
        </authorList>
    </citation>
    <scope>NUCLEOTIDE SEQUENCE [LARGE SCALE GENOMIC DNA]</scope>
</reference>
<dbReference type="InterPro" id="IPR046867">
    <property type="entry name" value="AldOxase/xan_DH_MoCoBD2"/>
</dbReference>
<evidence type="ECO:0000256" key="16">
    <source>
        <dbReference type="ARBA" id="ARBA00049017"/>
    </source>
</evidence>
<dbReference type="Gene3D" id="3.30.390.50">
    <property type="entry name" value="CO dehydrogenase flavoprotein, C-terminal domain"/>
    <property type="match status" value="1"/>
</dbReference>
<dbReference type="InterPro" id="IPR022407">
    <property type="entry name" value="OxRdtase_Mopterin_BS"/>
</dbReference>
<dbReference type="Pfam" id="PF00941">
    <property type="entry name" value="FAD_binding_5"/>
    <property type="match status" value="1"/>
</dbReference>
<dbReference type="InterPro" id="IPR002346">
    <property type="entry name" value="Mopterin_DH_FAD-bd"/>
</dbReference>
<evidence type="ECO:0000256" key="14">
    <source>
        <dbReference type="ARBA" id="ARBA00023140"/>
    </source>
</evidence>
<feature type="region of interest" description="Disordered" evidence="21">
    <location>
        <begin position="185"/>
        <end position="225"/>
    </location>
</feature>
<evidence type="ECO:0000256" key="20">
    <source>
        <dbReference type="PIRSR" id="PIRSR000127-3"/>
    </source>
</evidence>
<feature type="compositionally biased region" description="Basic and acidic residues" evidence="21">
    <location>
        <begin position="185"/>
        <end position="196"/>
    </location>
</feature>
<feature type="binding site" evidence="20">
    <location>
        <position position="948"/>
    </location>
    <ligand>
        <name>Mo-molybdopterin</name>
        <dbReference type="ChEBI" id="CHEBI:71302"/>
    </ligand>
    <ligandPart>
        <name>Mo</name>
        <dbReference type="ChEBI" id="CHEBI:28685"/>
    </ligandPart>
</feature>
<dbReference type="SUPFAM" id="SSF56176">
    <property type="entry name" value="FAD-binding/transporter-associated domain-like"/>
    <property type="match status" value="1"/>
</dbReference>
<dbReference type="NCBIfam" id="TIGR02963">
    <property type="entry name" value="xanthine_xdhA"/>
    <property type="match status" value="1"/>
</dbReference>
<evidence type="ECO:0000256" key="6">
    <source>
        <dbReference type="ARBA" id="ARBA00022630"/>
    </source>
</evidence>
<dbReference type="GO" id="GO:0005777">
    <property type="term" value="C:peroxisome"/>
    <property type="evidence" value="ECO:0007669"/>
    <property type="project" value="UniProtKB-SubCell"/>
</dbReference>
<evidence type="ECO:0000256" key="1">
    <source>
        <dbReference type="ARBA" id="ARBA00001974"/>
    </source>
</evidence>
<dbReference type="InterPro" id="IPR036318">
    <property type="entry name" value="FAD-bd_PCMH-like_sf"/>
</dbReference>
<dbReference type="FunFam" id="3.90.1170.50:FF:000001">
    <property type="entry name" value="Aldehyde oxidase 1"/>
    <property type="match status" value="1"/>
</dbReference>
<dbReference type="Pfam" id="PF01315">
    <property type="entry name" value="Ald_Xan_dh_C"/>
    <property type="match status" value="1"/>
</dbReference>
<comment type="cofactor">
    <cofactor evidence="20">
        <name>[2Fe-2S] cluster</name>
        <dbReference type="ChEBI" id="CHEBI:190135"/>
    </cofactor>
    <text evidence="20">Binds 2 [2Fe-2S] clusters.</text>
</comment>
<comment type="catalytic activity">
    <reaction evidence="17">
        <text>hypoxanthine + NAD(+) + H2O = xanthine + NADH + H(+)</text>
        <dbReference type="Rhea" id="RHEA:24670"/>
        <dbReference type="ChEBI" id="CHEBI:15377"/>
        <dbReference type="ChEBI" id="CHEBI:15378"/>
        <dbReference type="ChEBI" id="CHEBI:17368"/>
        <dbReference type="ChEBI" id="CHEBI:17712"/>
        <dbReference type="ChEBI" id="CHEBI:57540"/>
        <dbReference type="ChEBI" id="CHEBI:57945"/>
        <dbReference type="EC" id="1.17.1.4"/>
    </reaction>
</comment>
<dbReference type="Gene3D" id="3.30.43.10">
    <property type="entry name" value="Uridine Diphospho-n-acetylenolpyruvylglucosamine Reductase, domain 2"/>
    <property type="match status" value="1"/>
</dbReference>
<dbReference type="GO" id="GO:0043546">
    <property type="term" value="F:molybdopterin cofactor binding"/>
    <property type="evidence" value="ECO:0007669"/>
    <property type="project" value="InterPro"/>
</dbReference>
<evidence type="ECO:0000256" key="12">
    <source>
        <dbReference type="ARBA" id="ARBA00023014"/>
    </source>
</evidence>
<dbReference type="InterPro" id="IPR036683">
    <property type="entry name" value="CO_DH_flav_C_dom_sf"/>
</dbReference>
<evidence type="ECO:0000256" key="2">
    <source>
        <dbReference type="ARBA" id="ARBA00004275"/>
    </source>
</evidence>
<dbReference type="InterPro" id="IPR014307">
    <property type="entry name" value="Xanthine_DH_ssu"/>
</dbReference>
<evidence type="ECO:0000256" key="3">
    <source>
        <dbReference type="ARBA" id="ARBA00006849"/>
    </source>
</evidence>
<keyword evidence="25" id="KW-1185">Reference proteome</keyword>
<organism evidence="24 25">
    <name type="scientific">Lymnaea stagnalis</name>
    <name type="common">Great pond snail</name>
    <name type="synonym">Helix stagnalis</name>
    <dbReference type="NCBI Taxonomy" id="6523"/>
    <lineage>
        <taxon>Eukaryota</taxon>
        <taxon>Metazoa</taxon>
        <taxon>Spiralia</taxon>
        <taxon>Lophotrochozoa</taxon>
        <taxon>Mollusca</taxon>
        <taxon>Gastropoda</taxon>
        <taxon>Heterobranchia</taxon>
        <taxon>Euthyneura</taxon>
        <taxon>Panpulmonata</taxon>
        <taxon>Hygrophila</taxon>
        <taxon>Lymnaeoidea</taxon>
        <taxon>Lymnaeidae</taxon>
        <taxon>Lymnaea</taxon>
    </lineage>
</organism>
<dbReference type="Pfam" id="PF01799">
    <property type="entry name" value="Fer2_2"/>
    <property type="match status" value="1"/>
</dbReference>
<dbReference type="InterPro" id="IPR016208">
    <property type="entry name" value="Ald_Oxase/xanthine_DH-like"/>
</dbReference>
<keyword evidence="8 20" id="KW-0479">Metal-binding</keyword>
<dbReference type="FunFam" id="3.30.365.10:FF:000004">
    <property type="entry name" value="Xanthine dehydrogenase oxidase"/>
    <property type="match status" value="1"/>
</dbReference>
<dbReference type="GO" id="GO:0006145">
    <property type="term" value="P:purine nucleobase catabolic process"/>
    <property type="evidence" value="ECO:0007669"/>
    <property type="project" value="UniProtKB-ARBA"/>
</dbReference>
<keyword evidence="13" id="KW-0520">NAD</keyword>
<evidence type="ECO:0000256" key="17">
    <source>
        <dbReference type="ARBA" id="ARBA00049517"/>
    </source>
</evidence>
<dbReference type="PROSITE" id="PS51387">
    <property type="entry name" value="FAD_PCMH"/>
    <property type="match status" value="1"/>
</dbReference>
<dbReference type="EC" id="1.17.1.4" evidence="4"/>
<proteinExistence type="inferred from homology"/>
<dbReference type="GO" id="GO:0004854">
    <property type="term" value="F:xanthine dehydrogenase activity"/>
    <property type="evidence" value="ECO:0007669"/>
    <property type="project" value="UniProtKB-EC"/>
</dbReference>
<feature type="binding site" evidence="20">
    <location>
        <position position="78"/>
    </location>
    <ligand>
        <name>[2Fe-2S] cluster</name>
        <dbReference type="ChEBI" id="CHEBI:190135"/>
        <label>1</label>
    </ligand>
</feature>
<evidence type="ECO:0000256" key="18">
    <source>
        <dbReference type="PIRSR" id="PIRSR000127-1"/>
    </source>
</evidence>
<evidence type="ECO:0000256" key="4">
    <source>
        <dbReference type="ARBA" id="ARBA00013123"/>
    </source>
</evidence>
<dbReference type="InterPro" id="IPR002888">
    <property type="entry name" value="2Fe-2S-bd"/>
</dbReference>
<keyword evidence="11 20" id="KW-0408">Iron</keyword>
<dbReference type="GO" id="GO:0071949">
    <property type="term" value="F:FAD binding"/>
    <property type="evidence" value="ECO:0007669"/>
    <property type="project" value="InterPro"/>
</dbReference>
<feature type="binding site" evidence="20">
    <location>
        <position position="56"/>
    </location>
    <ligand>
        <name>[2Fe-2S] cluster</name>
        <dbReference type="ChEBI" id="CHEBI:190135"/>
        <label>1</label>
    </ligand>
</feature>
<comment type="caution">
    <text evidence="24">The sequence shown here is derived from an EMBL/GenBank/DDBJ whole genome shotgun (WGS) entry which is preliminary data.</text>
</comment>
<gene>
    <name evidence="24" type="ORF">GSLYS_00008953001</name>
</gene>
<feature type="binding site" evidence="20">
    <location>
        <position position="154"/>
    </location>
    <ligand>
        <name>[2Fe-2S] cluster</name>
        <dbReference type="ChEBI" id="CHEBI:190135"/>
        <label>2</label>
    </ligand>
</feature>
<evidence type="ECO:0000313" key="24">
    <source>
        <dbReference type="EMBL" id="CAL1534993.1"/>
    </source>
</evidence>
<feature type="active site" description="Proton acceptor" evidence="18">
    <location>
        <position position="1297"/>
    </location>
</feature>
<feature type="binding site" evidence="20">
    <location>
        <position position="117"/>
    </location>
    <ligand>
        <name>[2Fe-2S] cluster</name>
        <dbReference type="ChEBI" id="CHEBI:190135"/>
        <label>2</label>
    </ligand>
</feature>
<evidence type="ECO:0000256" key="10">
    <source>
        <dbReference type="ARBA" id="ARBA00023002"/>
    </source>
</evidence>
<evidence type="ECO:0000259" key="23">
    <source>
        <dbReference type="PROSITE" id="PS51387"/>
    </source>
</evidence>
<dbReference type="InterPro" id="IPR005107">
    <property type="entry name" value="CO_DH_flav_C"/>
</dbReference>
<accession>A0AAV2HLT5</accession>
<keyword evidence="9 19" id="KW-0274">FAD</keyword>